<evidence type="ECO:0000313" key="1">
    <source>
        <dbReference type="EMBL" id="KAJ7736460.1"/>
    </source>
</evidence>
<dbReference type="AlphaFoldDB" id="A0AAD7I6Z4"/>
<name>A0AAD7I6Z4_9AGAR</name>
<reference evidence="1" key="1">
    <citation type="submission" date="2023-03" db="EMBL/GenBank/DDBJ databases">
        <title>Massive genome expansion in bonnet fungi (Mycena s.s.) driven by repeated elements and novel gene families across ecological guilds.</title>
        <authorList>
            <consortium name="Lawrence Berkeley National Laboratory"/>
            <person name="Harder C.B."/>
            <person name="Miyauchi S."/>
            <person name="Viragh M."/>
            <person name="Kuo A."/>
            <person name="Thoen E."/>
            <person name="Andreopoulos B."/>
            <person name="Lu D."/>
            <person name="Skrede I."/>
            <person name="Drula E."/>
            <person name="Henrissat B."/>
            <person name="Morin E."/>
            <person name="Kohler A."/>
            <person name="Barry K."/>
            <person name="LaButti K."/>
            <person name="Morin E."/>
            <person name="Salamov A."/>
            <person name="Lipzen A."/>
            <person name="Mereny Z."/>
            <person name="Hegedus B."/>
            <person name="Baldrian P."/>
            <person name="Stursova M."/>
            <person name="Weitz H."/>
            <person name="Taylor A."/>
            <person name="Grigoriev I.V."/>
            <person name="Nagy L.G."/>
            <person name="Martin F."/>
            <person name="Kauserud H."/>
        </authorList>
    </citation>
    <scope>NUCLEOTIDE SEQUENCE</scope>
    <source>
        <strain evidence="1">CBHHK182m</strain>
    </source>
</reference>
<organism evidence="1 2">
    <name type="scientific">Mycena metata</name>
    <dbReference type="NCBI Taxonomy" id="1033252"/>
    <lineage>
        <taxon>Eukaryota</taxon>
        <taxon>Fungi</taxon>
        <taxon>Dikarya</taxon>
        <taxon>Basidiomycota</taxon>
        <taxon>Agaricomycotina</taxon>
        <taxon>Agaricomycetes</taxon>
        <taxon>Agaricomycetidae</taxon>
        <taxon>Agaricales</taxon>
        <taxon>Marasmiineae</taxon>
        <taxon>Mycenaceae</taxon>
        <taxon>Mycena</taxon>
    </lineage>
</organism>
<comment type="caution">
    <text evidence="1">The sequence shown here is derived from an EMBL/GenBank/DDBJ whole genome shotgun (WGS) entry which is preliminary data.</text>
</comment>
<evidence type="ECO:0000313" key="2">
    <source>
        <dbReference type="Proteomes" id="UP001215598"/>
    </source>
</evidence>
<dbReference type="Proteomes" id="UP001215598">
    <property type="component" value="Unassembled WGS sequence"/>
</dbReference>
<sequence length="429" mass="46757">MQQRQSAALVSGNFGTLQRQLCCMQRQSCLLPAALLQLSAAVSLRDMRHCDQTCLYPSPQINPPLSTVEPIKPRFNHGSTFLTFSVDDRLLSVDNSRRVIAVSENFNNISPSWFNSVTESLATEAPSPSPSPTFSCRNLGNVAPGGGGFRILGNSESIPVPFFFPSSTGGETAASRVPLSVLLQLLAVQHALGEPLNLNGDILDDLVVSNVVALECDGPEALSTMFLWWRLRAHTIYDPDLRPPTFHRVAPAAREPTDTISVVLKRNPSAEIEDERSGKRLKQKGVSKPVAAAAIPRKLRSRATSPEIKPPLRHSFQAKELFGVEQGLTHSINLLYTSGSYPHILQRLSGGNVEQSLVTVASGNVGSGSGTSKSRSGNLRWWWAIRDAINPVPRSRCRVAEYLTDPDSADAFCEFPSYKGGKEKSQNPF</sequence>
<proteinExistence type="predicted"/>
<accession>A0AAD7I6Z4</accession>
<dbReference type="EMBL" id="JARKIB010000121">
    <property type="protein sequence ID" value="KAJ7736460.1"/>
    <property type="molecule type" value="Genomic_DNA"/>
</dbReference>
<gene>
    <name evidence="1" type="ORF">B0H16DRAFT_1466647</name>
</gene>
<keyword evidence="2" id="KW-1185">Reference proteome</keyword>
<protein>
    <submittedName>
        <fullName evidence="1">Uncharacterized protein</fullName>
    </submittedName>
</protein>